<organism evidence="1 2">
    <name type="scientific">Aristaeella hokkaidonensis</name>
    <dbReference type="NCBI Taxonomy" id="3046382"/>
    <lineage>
        <taxon>Bacteria</taxon>
        <taxon>Bacillati</taxon>
        <taxon>Bacillota</taxon>
        <taxon>Clostridia</taxon>
        <taxon>Eubacteriales</taxon>
        <taxon>Aristaeellaceae</taxon>
        <taxon>Aristaeella</taxon>
    </lineage>
</organism>
<protein>
    <submittedName>
        <fullName evidence="1">Glycosyltransferase family 2 protein</fullName>
    </submittedName>
</protein>
<accession>A0AC61MZ25</accession>
<dbReference type="EMBL" id="CP068393">
    <property type="protein sequence ID" value="QUC68447.1"/>
    <property type="molecule type" value="Genomic_DNA"/>
</dbReference>
<name>A0AC61MZ25_9FIRM</name>
<reference evidence="1" key="1">
    <citation type="submission" date="2021-01" db="EMBL/GenBank/DDBJ databases">
        <title>Complete genome sequence of Clostridiales bacterium R-7.</title>
        <authorList>
            <person name="Mahoney-Kurpe S.C."/>
            <person name="Palevich N."/>
            <person name="Koike S."/>
            <person name="Moon C.D."/>
            <person name="Attwood G.T."/>
        </authorList>
    </citation>
    <scope>NUCLEOTIDE SEQUENCE</scope>
    <source>
        <strain evidence="1">R-7</strain>
    </source>
</reference>
<proteinExistence type="predicted"/>
<evidence type="ECO:0000313" key="1">
    <source>
        <dbReference type="EMBL" id="QUC68447.1"/>
    </source>
</evidence>
<gene>
    <name evidence="1" type="ORF">JYE49_07085</name>
</gene>
<keyword evidence="2" id="KW-1185">Reference proteome</keyword>
<dbReference type="Proteomes" id="UP000682782">
    <property type="component" value="Chromosome"/>
</dbReference>
<sequence length="275" mass="31758">MNPAQSEPMVSVVIPAYNVTKTLPRLLDCLLNQTWQNLQIILIDDGSEDGTAAMAKEAAEKDPRLTVITQGNLGISYARNAGLAKCEGKYIRFIDADDTLPLDSIERMVRRAEKDGSELVIGGYDQYFGDRRSFHNLAGRDDTVPSEEMMRHLCDHANSYFYGVLWNKLFLREIVEKCGCHFQEDLTWGEDFAFVMDYFSGVNQVSFMKDSLYDYRRTANSTSIRQVLDSVKHPAENTRIKGELYWHLKNMYRKRGLYEKYKNRLWLYLFRVGLG</sequence>
<evidence type="ECO:0000313" key="2">
    <source>
        <dbReference type="Proteomes" id="UP000682782"/>
    </source>
</evidence>